<proteinExistence type="evidence at transcript level"/>
<accession>A0A2R4NA46</accession>
<evidence type="ECO:0000256" key="1">
    <source>
        <dbReference type="ARBA" id="ARBA00001947"/>
    </source>
</evidence>
<dbReference type="InterPro" id="IPR020843">
    <property type="entry name" value="ER"/>
</dbReference>
<keyword evidence="4 8" id="KW-0862">Zinc</keyword>
<evidence type="ECO:0000256" key="4">
    <source>
        <dbReference type="ARBA" id="ARBA00022833"/>
    </source>
</evidence>
<organism evidence="10">
    <name type="scientific">Valeriana officinalis</name>
    <name type="common">Valerian</name>
    <name type="synonym">Garden heliotrope</name>
    <dbReference type="NCBI Taxonomy" id="19953"/>
    <lineage>
        <taxon>Eukaryota</taxon>
        <taxon>Viridiplantae</taxon>
        <taxon>Streptophyta</taxon>
        <taxon>Embryophyta</taxon>
        <taxon>Tracheophyta</taxon>
        <taxon>Spermatophyta</taxon>
        <taxon>Magnoliopsida</taxon>
        <taxon>eudicotyledons</taxon>
        <taxon>Gunneridae</taxon>
        <taxon>Pentapetalae</taxon>
        <taxon>asterids</taxon>
        <taxon>campanulids</taxon>
        <taxon>Dipsacales</taxon>
        <taxon>Caprifoliaceae</taxon>
        <taxon>Valeriana</taxon>
    </lineage>
</organism>
<dbReference type="PANTHER" id="PTHR43880">
    <property type="entry name" value="ALCOHOL DEHYDROGENASE"/>
    <property type="match status" value="1"/>
</dbReference>
<dbReference type="EMBL" id="MG452951">
    <property type="protein sequence ID" value="AVX32614.1"/>
    <property type="molecule type" value="mRNA"/>
</dbReference>
<dbReference type="GO" id="GO:0005829">
    <property type="term" value="C:cytosol"/>
    <property type="evidence" value="ECO:0007669"/>
    <property type="project" value="TreeGrafter"/>
</dbReference>
<evidence type="ECO:0000256" key="8">
    <source>
        <dbReference type="RuleBase" id="RU361277"/>
    </source>
</evidence>
<keyword evidence="6" id="KW-0520">NAD</keyword>
<dbReference type="Gene3D" id="3.40.50.720">
    <property type="entry name" value="NAD(P)-binding Rossmann-like Domain"/>
    <property type="match status" value="1"/>
</dbReference>
<evidence type="ECO:0000256" key="2">
    <source>
        <dbReference type="ARBA" id="ARBA00011738"/>
    </source>
</evidence>
<dbReference type="InterPro" id="IPR013154">
    <property type="entry name" value="ADH-like_N"/>
</dbReference>
<keyword evidence="5" id="KW-0560">Oxidoreductase</keyword>
<dbReference type="InterPro" id="IPR011032">
    <property type="entry name" value="GroES-like_sf"/>
</dbReference>
<protein>
    <submittedName>
        <fullName evidence="10">Alcohol dehydrogenase VoADH1</fullName>
    </submittedName>
</protein>
<evidence type="ECO:0000259" key="9">
    <source>
        <dbReference type="SMART" id="SM00829"/>
    </source>
</evidence>
<comment type="similarity">
    <text evidence="7">Belongs to the zinc-containing alcohol dehydrogenase family. Class-IV subfamily.</text>
</comment>
<dbReference type="InterPro" id="IPR036291">
    <property type="entry name" value="NAD(P)-bd_dom_sf"/>
</dbReference>
<comment type="subunit">
    <text evidence="2">Homodimer.</text>
</comment>
<dbReference type="InterPro" id="IPR002328">
    <property type="entry name" value="ADH_Zn_CS"/>
</dbReference>
<name>A0A2R4NA46_VALOF</name>
<dbReference type="FunFam" id="3.40.50.720:FF:000003">
    <property type="entry name" value="S-(hydroxymethyl)glutathione dehydrogenase"/>
    <property type="match status" value="1"/>
</dbReference>
<comment type="cofactor">
    <cofactor evidence="1 8">
        <name>Zn(2+)</name>
        <dbReference type="ChEBI" id="CHEBI:29105"/>
    </cofactor>
</comment>
<reference evidence="10" key="1">
    <citation type="submission" date="2017-11" db="EMBL/GenBank/DDBJ databases">
        <title>De novo synthesis of the sedative valerenic acid in Saccharomyces cerevisiae.</title>
        <authorList>
            <person name="Wong J."/>
            <person name="d'Espaux L."/>
            <person name="van der Horst C."/>
            <person name="Dev I."/>
            <person name="Keasling J."/>
        </authorList>
    </citation>
    <scope>NUCLEOTIDE SEQUENCE</scope>
</reference>
<dbReference type="SUPFAM" id="SSF50129">
    <property type="entry name" value="GroES-like"/>
    <property type="match status" value="1"/>
</dbReference>
<sequence>MTKSSGEVISCKAAVIYKSGEPAKVEEIRVDPPKSSEVRIKMLYASLCHTDILCCNGLPVPLFPRIPGHEGVGVVESAGEDVKDVKEGDIVMPLYLGECGECLNCSSGKTNLCHKYPLDFSGVLPSDGTSRMSVAKSGEKIFHHFSCSTWSEYVVIESSYVVKVDSRLPLPHASFLACGFTTGYGAAWKEADIPKGSTVAVLGLGAVGLGVVAGARSQGASRIIGVDINDKKKAKAEIFGVTEFLNPKQLGKSASESIKDVTGGLGVDYCFECTGVPALLNEAVDASKIGLGTIVMIGAGMETSGVINYIPLLCGRKLIGSIYGGVRIRSDLPLIIEKCINKEIPLNELQTHEVSLEGINDAFGMLKQPDCVKIVIKFEQK</sequence>
<evidence type="ECO:0000256" key="6">
    <source>
        <dbReference type="ARBA" id="ARBA00023027"/>
    </source>
</evidence>
<dbReference type="GO" id="GO:0051903">
    <property type="term" value="F:S-(hydroxymethyl)glutathione dehydrogenase [NAD(P)+] activity"/>
    <property type="evidence" value="ECO:0007669"/>
    <property type="project" value="TreeGrafter"/>
</dbReference>
<dbReference type="InterPro" id="IPR013149">
    <property type="entry name" value="ADH-like_C"/>
</dbReference>
<dbReference type="GO" id="GO:0046294">
    <property type="term" value="P:formaldehyde catabolic process"/>
    <property type="evidence" value="ECO:0007669"/>
    <property type="project" value="TreeGrafter"/>
</dbReference>
<dbReference type="FunFam" id="3.90.180.10:FF:000067">
    <property type="entry name" value="alcohol dehydrogenase 1-like isoform X1"/>
    <property type="match status" value="1"/>
</dbReference>
<dbReference type="Gene3D" id="3.90.180.10">
    <property type="entry name" value="Medium-chain alcohol dehydrogenases, catalytic domain"/>
    <property type="match status" value="1"/>
</dbReference>
<evidence type="ECO:0000313" key="10">
    <source>
        <dbReference type="EMBL" id="AVX32614.1"/>
    </source>
</evidence>
<dbReference type="CDD" id="cd08277">
    <property type="entry name" value="liver_alcohol_DH_like"/>
    <property type="match status" value="1"/>
</dbReference>
<dbReference type="GO" id="GO:0008270">
    <property type="term" value="F:zinc ion binding"/>
    <property type="evidence" value="ECO:0007669"/>
    <property type="project" value="InterPro"/>
</dbReference>
<dbReference type="AlphaFoldDB" id="A0A2R4NA46"/>
<dbReference type="Pfam" id="PF00107">
    <property type="entry name" value="ADH_zinc_N"/>
    <property type="match status" value="1"/>
</dbReference>
<evidence type="ECO:0000256" key="7">
    <source>
        <dbReference type="ARBA" id="ARBA00060764"/>
    </source>
</evidence>
<dbReference type="PROSITE" id="PS00059">
    <property type="entry name" value="ADH_ZINC"/>
    <property type="match status" value="1"/>
</dbReference>
<evidence type="ECO:0000256" key="3">
    <source>
        <dbReference type="ARBA" id="ARBA00022723"/>
    </source>
</evidence>
<dbReference type="SUPFAM" id="SSF51735">
    <property type="entry name" value="NAD(P)-binding Rossmann-fold domains"/>
    <property type="match status" value="1"/>
</dbReference>
<dbReference type="Pfam" id="PF08240">
    <property type="entry name" value="ADH_N"/>
    <property type="match status" value="1"/>
</dbReference>
<evidence type="ECO:0000256" key="5">
    <source>
        <dbReference type="ARBA" id="ARBA00023002"/>
    </source>
</evidence>
<keyword evidence="3 8" id="KW-0479">Metal-binding</keyword>
<dbReference type="SMART" id="SM00829">
    <property type="entry name" value="PKS_ER"/>
    <property type="match status" value="1"/>
</dbReference>
<feature type="domain" description="Enoyl reductase (ER)" evidence="9">
    <location>
        <begin position="20"/>
        <end position="376"/>
    </location>
</feature>
<dbReference type="PANTHER" id="PTHR43880:SF38">
    <property type="entry name" value="ALCOHOL DEHYDROGENASE-RELATED"/>
    <property type="match status" value="1"/>
</dbReference>